<dbReference type="FunFam" id="3.40.630.10:FF:000004">
    <property type="entry name" value="Probable cytosol aminopeptidase"/>
    <property type="match status" value="1"/>
</dbReference>
<comment type="subcellular location">
    <subcellularLocation>
        <location evidence="9">Cytoplasm</location>
    </subcellularLocation>
</comment>
<dbReference type="AlphaFoldDB" id="A0A450T589"/>
<feature type="binding site" evidence="9">
    <location>
        <position position="271"/>
    </location>
    <ligand>
        <name>Mn(2+)</name>
        <dbReference type="ChEBI" id="CHEBI:29035"/>
        <label>2</label>
    </ligand>
</feature>
<dbReference type="EMBL" id="CAADEY010000092">
    <property type="protein sequence ID" value="VFJ61868.1"/>
    <property type="molecule type" value="Genomic_DNA"/>
</dbReference>
<evidence type="ECO:0000256" key="6">
    <source>
        <dbReference type="ARBA" id="ARBA00022723"/>
    </source>
</evidence>
<evidence type="ECO:0000256" key="4">
    <source>
        <dbReference type="ARBA" id="ARBA00022438"/>
    </source>
</evidence>
<reference evidence="11" key="1">
    <citation type="submission" date="2019-02" db="EMBL/GenBank/DDBJ databases">
        <authorList>
            <person name="Gruber-Vodicka R. H."/>
            <person name="Seah K. B. B."/>
        </authorList>
    </citation>
    <scope>NUCLEOTIDE SEQUENCE</scope>
    <source>
        <strain evidence="11">BECK_DK161</strain>
    </source>
</reference>
<comment type="catalytic activity">
    <reaction evidence="1 9">
        <text>Release of an N-terminal amino acid, Xaa-|-Yaa-, in which Xaa is preferably Leu, but may be other amino acids including Pro although not Arg or Lys, and Yaa may be Pro. Amino acid amides and methyl esters are also readily hydrolyzed, but rates on arylamides are exceedingly low.</text>
        <dbReference type="EC" id="3.4.11.1"/>
    </reaction>
</comment>
<comment type="similarity">
    <text evidence="3 9">Belongs to the peptidase M17 family.</text>
</comment>
<dbReference type="InterPro" id="IPR011356">
    <property type="entry name" value="Leucine_aapep/pepB"/>
</dbReference>
<evidence type="ECO:0000256" key="2">
    <source>
        <dbReference type="ARBA" id="ARBA00000967"/>
    </source>
</evidence>
<dbReference type="GO" id="GO:0030145">
    <property type="term" value="F:manganese ion binding"/>
    <property type="evidence" value="ECO:0007669"/>
    <property type="project" value="UniProtKB-UniRule"/>
</dbReference>
<dbReference type="HAMAP" id="MF_00181">
    <property type="entry name" value="Cytosol_peptidase_M17"/>
    <property type="match status" value="1"/>
</dbReference>
<feature type="active site" evidence="9">
    <location>
        <position position="278"/>
    </location>
</feature>
<dbReference type="NCBIfam" id="NF002073">
    <property type="entry name" value="PRK00913.1-2"/>
    <property type="match status" value="1"/>
</dbReference>
<feature type="binding site" evidence="9">
    <location>
        <position position="266"/>
    </location>
    <ligand>
        <name>Mn(2+)</name>
        <dbReference type="ChEBI" id="CHEBI:29035"/>
        <label>2</label>
    </ligand>
</feature>
<dbReference type="InterPro" id="IPR023042">
    <property type="entry name" value="Peptidase_M17_leu_NH2_pept"/>
</dbReference>
<dbReference type="Gene3D" id="3.40.630.10">
    <property type="entry name" value="Zn peptidases"/>
    <property type="match status" value="1"/>
</dbReference>
<gene>
    <name evidence="9" type="primary">pepA</name>
    <name evidence="11" type="ORF">BECKDK2373C_GA0170839_10927</name>
</gene>
<evidence type="ECO:0000256" key="7">
    <source>
        <dbReference type="ARBA" id="ARBA00022801"/>
    </source>
</evidence>
<keyword evidence="8 9" id="KW-0464">Manganese</keyword>
<keyword evidence="6 9" id="KW-0479">Metal-binding</keyword>
<dbReference type="NCBIfam" id="NF002074">
    <property type="entry name" value="PRK00913.1-4"/>
    <property type="match status" value="1"/>
</dbReference>
<organism evidence="11">
    <name type="scientific">Candidatus Kentrum sp. DK</name>
    <dbReference type="NCBI Taxonomy" id="2126562"/>
    <lineage>
        <taxon>Bacteria</taxon>
        <taxon>Pseudomonadati</taxon>
        <taxon>Pseudomonadota</taxon>
        <taxon>Gammaproteobacteria</taxon>
        <taxon>Candidatus Kentrum</taxon>
    </lineage>
</organism>
<evidence type="ECO:0000259" key="10">
    <source>
        <dbReference type="PROSITE" id="PS00631"/>
    </source>
</evidence>
<dbReference type="SUPFAM" id="SSF52949">
    <property type="entry name" value="Macro domain-like"/>
    <property type="match status" value="1"/>
</dbReference>
<evidence type="ECO:0000256" key="5">
    <source>
        <dbReference type="ARBA" id="ARBA00022670"/>
    </source>
</evidence>
<evidence type="ECO:0000256" key="3">
    <source>
        <dbReference type="ARBA" id="ARBA00009528"/>
    </source>
</evidence>
<dbReference type="EC" id="3.4.11.10" evidence="9"/>
<feature type="binding site" evidence="9">
    <location>
        <position position="350"/>
    </location>
    <ligand>
        <name>Mn(2+)</name>
        <dbReference type="ChEBI" id="CHEBI:29035"/>
        <label>2</label>
    </ligand>
</feature>
<evidence type="ECO:0000313" key="11">
    <source>
        <dbReference type="EMBL" id="VFJ61868.1"/>
    </source>
</evidence>
<feature type="binding site" evidence="9">
    <location>
        <position position="348"/>
    </location>
    <ligand>
        <name>Mn(2+)</name>
        <dbReference type="ChEBI" id="CHEBI:29035"/>
        <label>1</label>
    </ligand>
</feature>
<dbReference type="GO" id="GO:0070006">
    <property type="term" value="F:metalloaminopeptidase activity"/>
    <property type="evidence" value="ECO:0007669"/>
    <property type="project" value="InterPro"/>
</dbReference>
<dbReference type="PROSITE" id="PS00631">
    <property type="entry name" value="CYTOSOL_AP"/>
    <property type="match status" value="1"/>
</dbReference>
<dbReference type="CDD" id="cd00433">
    <property type="entry name" value="Peptidase_M17"/>
    <property type="match status" value="1"/>
</dbReference>
<comment type="cofactor">
    <cofactor evidence="9">
        <name>Mn(2+)</name>
        <dbReference type="ChEBI" id="CHEBI:29035"/>
    </cofactor>
    <text evidence="9">Binds 2 manganese ions per subunit.</text>
</comment>
<dbReference type="Pfam" id="PF02789">
    <property type="entry name" value="Peptidase_M17_N"/>
    <property type="match status" value="1"/>
</dbReference>
<keyword evidence="7 9" id="KW-0378">Hydrolase</keyword>
<accession>A0A450T589</accession>
<feature type="active site" evidence="9">
    <location>
        <position position="352"/>
    </location>
</feature>
<feature type="binding site" evidence="9">
    <location>
        <position position="289"/>
    </location>
    <ligand>
        <name>Mn(2+)</name>
        <dbReference type="ChEBI" id="CHEBI:29035"/>
        <label>2</label>
    </ligand>
</feature>
<evidence type="ECO:0000256" key="8">
    <source>
        <dbReference type="ARBA" id="ARBA00023211"/>
    </source>
</evidence>
<sequence>MNFKLQNLDPIQESTGCLVLGITESVNLTGTAQAVDAATDGAIERVFADGDFKGERDQTLMLHGPSGIAARRVLLVGFGKEEECNGVRYRNAVSKAFEALVGTGAEDCAVFLAEVETSDREPAWRARQVVEAALHASYRPDWLKSKKKPSRLQTVSIHLPEGQEPDPFQERIREGLAIANGVERARLLSDLPGNICTPSYLADEARALAKGQRAVTVKVLEEKEMEKLGMGALLAVASGSREPAKLITVEYQGGEEEDKPIVLVGKGITFDSGGISLKPGAAMDEMKFDMCGAASVLGVLRAVIELELPLNVVGIVPATENLPSGEAVKPGDIVTTLSGQTVEILNTDAEGRLILCDALTYAQGFDPEVIIDIATLTGACRIALGAHAAGLLGNHEPLIADLLKAGAESIDRVWPLPLWEEYQDQLKSNFADMANIGGRLAGTITAACFLSRFVDDHRWAHLDIAGVSALSGKKKGATGRPVALLTQYLIDRATI</sequence>
<feature type="domain" description="Cytosol aminopeptidase" evidence="10">
    <location>
        <begin position="346"/>
        <end position="353"/>
    </location>
</feature>
<protein>
    <recommendedName>
        <fullName evidence="9">Probable cytosol aminopeptidase</fullName>
        <ecNumber evidence="9">3.4.11.1</ecNumber>
    </recommendedName>
    <alternativeName>
        <fullName evidence="9">Leucine aminopeptidase</fullName>
        <shortName evidence="9">LAP</shortName>
        <ecNumber evidence="9">3.4.11.10</ecNumber>
    </alternativeName>
    <alternativeName>
        <fullName evidence="9">Leucyl aminopeptidase</fullName>
    </alternativeName>
</protein>
<dbReference type="Pfam" id="PF00883">
    <property type="entry name" value="Peptidase_M17"/>
    <property type="match status" value="1"/>
</dbReference>
<dbReference type="PANTHER" id="PTHR11963:SF23">
    <property type="entry name" value="CYTOSOL AMINOPEPTIDASE"/>
    <property type="match status" value="1"/>
</dbReference>
<dbReference type="InterPro" id="IPR043472">
    <property type="entry name" value="Macro_dom-like"/>
</dbReference>
<evidence type="ECO:0000256" key="9">
    <source>
        <dbReference type="HAMAP-Rule" id="MF_00181"/>
    </source>
</evidence>
<evidence type="ECO:0000256" key="1">
    <source>
        <dbReference type="ARBA" id="ARBA00000135"/>
    </source>
</evidence>
<dbReference type="SUPFAM" id="SSF53187">
    <property type="entry name" value="Zn-dependent exopeptidases"/>
    <property type="match status" value="1"/>
</dbReference>
<proteinExistence type="inferred from homology"/>
<feature type="binding site" evidence="9">
    <location>
        <position position="271"/>
    </location>
    <ligand>
        <name>Mn(2+)</name>
        <dbReference type="ChEBI" id="CHEBI:29035"/>
        <label>1</label>
    </ligand>
</feature>
<name>A0A450T589_9GAMM</name>
<keyword evidence="9" id="KW-0963">Cytoplasm</keyword>
<dbReference type="InterPro" id="IPR000819">
    <property type="entry name" value="Peptidase_M17_C"/>
</dbReference>
<comment type="catalytic activity">
    <reaction evidence="2 9">
        <text>Release of an N-terminal amino acid, preferentially leucine, but not glutamic or aspartic acids.</text>
        <dbReference type="EC" id="3.4.11.10"/>
    </reaction>
</comment>
<keyword evidence="5 9" id="KW-0645">Protease</keyword>
<dbReference type="PANTHER" id="PTHR11963">
    <property type="entry name" value="LEUCINE AMINOPEPTIDASE-RELATED"/>
    <property type="match status" value="1"/>
</dbReference>
<comment type="function">
    <text evidence="9">Presumably involved in the processing and regular turnover of intracellular proteins. Catalyzes the removal of unsubstituted N-terminal amino acids from various peptides.</text>
</comment>
<dbReference type="Gene3D" id="3.40.220.10">
    <property type="entry name" value="Leucine Aminopeptidase, subunit E, domain 1"/>
    <property type="match status" value="1"/>
</dbReference>
<dbReference type="PRINTS" id="PR00481">
    <property type="entry name" value="LAMNOPPTDASE"/>
</dbReference>
<feature type="binding site" evidence="9">
    <location>
        <position position="350"/>
    </location>
    <ligand>
        <name>Mn(2+)</name>
        <dbReference type="ChEBI" id="CHEBI:29035"/>
        <label>1</label>
    </ligand>
</feature>
<dbReference type="InterPro" id="IPR008283">
    <property type="entry name" value="Peptidase_M17_N"/>
</dbReference>
<dbReference type="GO" id="GO:0005737">
    <property type="term" value="C:cytoplasm"/>
    <property type="evidence" value="ECO:0007669"/>
    <property type="project" value="UniProtKB-SubCell"/>
</dbReference>
<dbReference type="EC" id="3.4.11.1" evidence="9"/>
<dbReference type="GO" id="GO:0006508">
    <property type="term" value="P:proteolysis"/>
    <property type="evidence" value="ECO:0007669"/>
    <property type="project" value="UniProtKB-KW"/>
</dbReference>
<keyword evidence="4 9" id="KW-0031">Aminopeptidase</keyword>